<dbReference type="InterPro" id="IPR037883">
    <property type="entry name" value="Knr4/Smi1-like_sf"/>
</dbReference>
<dbReference type="InterPro" id="IPR002110">
    <property type="entry name" value="Ankyrin_rpt"/>
</dbReference>
<dbReference type="PROSITE" id="PS50088">
    <property type="entry name" value="ANK_REPEAT"/>
    <property type="match status" value="2"/>
</dbReference>
<dbReference type="PROSITE" id="PS50297">
    <property type="entry name" value="ANK_REP_REGION"/>
    <property type="match status" value="1"/>
</dbReference>
<evidence type="ECO:0000259" key="4">
    <source>
        <dbReference type="Pfam" id="PF09346"/>
    </source>
</evidence>
<evidence type="ECO:0000313" key="5">
    <source>
        <dbReference type="EMBL" id="QUH28572.1"/>
    </source>
</evidence>
<dbReference type="InterPro" id="IPR018958">
    <property type="entry name" value="Knr4/Smi1-like_dom"/>
</dbReference>
<gene>
    <name evidence="5" type="ORF">HYG85_06410</name>
</gene>
<dbReference type="RefSeq" id="WP_212692799.1">
    <property type="nucleotide sequence ID" value="NZ_CP058561.1"/>
</dbReference>
<keyword evidence="6" id="KW-1185">Reference proteome</keyword>
<proteinExistence type="predicted"/>
<accession>A0A8J8M909</accession>
<evidence type="ECO:0000256" key="3">
    <source>
        <dbReference type="PROSITE-ProRule" id="PRU00023"/>
    </source>
</evidence>
<dbReference type="PANTHER" id="PTHR24188">
    <property type="entry name" value="ANKYRIN REPEAT PROTEIN"/>
    <property type="match status" value="1"/>
</dbReference>
<name>A0A8J8M909_9FIRM</name>
<dbReference type="PANTHER" id="PTHR24188:SF29">
    <property type="entry name" value="GH09064P"/>
    <property type="match status" value="1"/>
</dbReference>
<dbReference type="Gene3D" id="3.40.1580.10">
    <property type="entry name" value="SMI1/KNR4-like"/>
    <property type="match status" value="1"/>
</dbReference>
<feature type="repeat" description="ANK" evidence="3">
    <location>
        <begin position="59"/>
        <end position="88"/>
    </location>
</feature>
<dbReference type="Proteomes" id="UP000677305">
    <property type="component" value="Chromosome"/>
</dbReference>
<evidence type="ECO:0000256" key="2">
    <source>
        <dbReference type="ARBA" id="ARBA00023043"/>
    </source>
</evidence>
<evidence type="ECO:0000313" key="6">
    <source>
        <dbReference type="Proteomes" id="UP000677305"/>
    </source>
</evidence>
<evidence type="ECO:0000256" key="1">
    <source>
        <dbReference type="ARBA" id="ARBA00022737"/>
    </source>
</evidence>
<dbReference type="InterPro" id="IPR036770">
    <property type="entry name" value="Ankyrin_rpt-contain_sf"/>
</dbReference>
<feature type="domain" description="Knr4/Smi1-like" evidence="4">
    <location>
        <begin position="212"/>
        <end position="334"/>
    </location>
</feature>
<reference evidence="5 6" key="1">
    <citation type="submission" date="2020-07" db="EMBL/GenBank/DDBJ databases">
        <title>Vallitalea guaymasensis genome.</title>
        <authorList>
            <person name="Postec A."/>
        </authorList>
    </citation>
    <scope>NUCLEOTIDE SEQUENCE [LARGE SCALE GENOMIC DNA]</scope>
    <source>
        <strain evidence="5 6">Ra1766G1</strain>
    </source>
</reference>
<dbReference type="Pfam" id="PF09346">
    <property type="entry name" value="SMI1_KNR4"/>
    <property type="match status" value="1"/>
</dbReference>
<dbReference type="SMART" id="SM00248">
    <property type="entry name" value="ANK"/>
    <property type="match status" value="3"/>
</dbReference>
<keyword evidence="2 3" id="KW-0040">ANK repeat</keyword>
<organism evidence="5 6">
    <name type="scientific">Vallitalea guaymasensis</name>
    <dbReference type="NCBI Taxonomy" id="1185412"/>
    <lineage>
        <taxon>Bacteria</taxon>
        <taxon>Bacillati</taxon>
        <taxon>Bacillota</taxon>
        <taxon>Clostridia</taxon>
        <taxon>Lachnospirales</taxon>
        <taxon>Vallitaleaceae</taxon>
        <taxon>Vallitalea</taxon>
    </lineage>
</organism>
<dbReference type="Gene3D" id="1.25.40.20">
    <property type="entry name" value="Ankyrin repeat-containing domain"/>
    <property type="match status" value="1"/>
</dbReference>
<dbReference type="SUPFAM" id="SSF160631">
    <property type="entry name" value="SMI1/KNR4-like"/>
    <property type="match status" value="1"/>
</dbReference>
<protein>
    <submittedName>
        <fullName evidence="5">Ankyrin repeat domain-containing protein</fullName>
    </submittedName>
</protein>
<feature type="repeat" description="ANK" evidence="3">
    <location>
        <begin position="90"/>
        <end position="122"/>
    </location>
</feature>
<dbReference type="Pfam" id="PF12796">
    <property type="entry name" value="Ank_2"/>
    <property type="match status" value="1"/>
</dbReference>
<sequence>MKFFKRKAESNILWRMAEEEDKEKVIMFNSAINNSDTKLIKKMIKEDVEMLGIITVFGTFLHVAAKKGNLEAVKVLLKNGADINKNETLHNCRPLASAADKGHLDVVKYLRENGAEYDYSTILSNPLFKSINSGHLHVVKYLVDNGLDVAKVYDTESFGKTNAYTYARSYRQVEICEYLQGVYIKSGYKLDPKEKQPWVNTRLPNFTGTRFTVEKIHLLENELGVKMPEFYRRFLISDFPESLYYKDAADDDNWVWLGKDSSLFHTLRSFIAYNTLDSREKKKEIRDKEYFAIGTNGGGDYYCIRLVDDDNSVYFYQHEADSYTKYHESFKEHIKWLVDEHLNMQ</sequence>
<keyword evidence="1" id="KW-0677">Repeat</keyword>
<dbReference type="KEGG" id="vgu:HYG85_06410"/>
<dbReference type="SUPFAM" id="SSF48403">
    <property type="entry name" value="Ankyrin repeat"/>
    <property type="match status" value="1"/>
</dbReference>
<dbReference type="EMBL" id="CP058561">
    <property type="protein sequence ID" value="QUH28572.1"/>
    <property type="molecule type" value="Genomic_DNA"/>
</dbReference>
<dbReference type="AlphaFoldDB" id="A0A8J8M909"/>